<dbReference type="GO" id="GO:0030246">
    <property type="term" value="F:carbohydrate binding"/>
    <property type="evidence" value="ECO:0007669"/>
    <property type="project" value="InterPro"/>
</dbReference>
<evidence type="ECO:0000256" key="2">
    <source>
        <dbReference type="ARBA" id="ARBA00023295"/>
    </source>
</evidence>
<feature type="chain" id="PRO_5007457800" evidence="4">
    <location>
        <begin position="30"/>
        <end position="1832"/>
    </location>
</feature>
<protein>
    <submittedName>
        <fullName evidence="8">F5/8 type C domain protein</fullName>
    </submittedName>
</protein>
<dbReference type="InterPro" id="IPR008965">
    <property type="entry name" value="CBM2/CBM3_carb-bd_dom_sf"/>
</dbReference>
<organism evidence="8 9">
    <name type="scientific">Clostridium perfringens</name>
    <dbReference type="NCBI Taxonomy" id="1502"/>
    <lineage>
        <taxon>Bacteria</taxon>
        <taxon>Bacillati</taxon>
        <taxon>Bacillota</taxon>
        <taxon>Clostridia</taxon>
        <taxon>Eubacteriales</taxon>
        <taxon>Clostridiaceae</taxon>
        <taxon>Clostridium</taxon>
    </lineage>
</organism>
<dbReference type="SUPFAM" id="SSF49785">
    <property type="entry name" value="Galactose-binding domain-like"/>
    <property type="match status" value="1"/>
</dbReference>
<evidence type="ECO:0000259" key="5">
    <source>
        <dbReference type="PROSITE" id="PS50022"/>
    </source>
</evidence>
<dbReference type="PROSITE" id="PS51766">
    <property type="entry name" value="DOCKERIN"/>
    <property type="match status" value="1"/>
</dbReference>
<dbReference type="Proteomes" id="UP000070646">
    <property type="component" value="Unassembled WGS sequence"/>
</dbReference>
<dbReference type="Pfam" id="PF00754">
    <property type="entry name" value="F5_F8_type_C"/>
    <property type="match status" value="1"/>
</dbReference>
<dbReference type="Gene3D" id="2.120.10.10">
    <property type="match status" value="1"/>
</dbReference>
<dbReference type="Gene3D" id="2.60.120.200">
    <property type="match status" value="1"/>
</dbReference>
<keyword evidence="2" id="KW-0326">Glycosidase</keyword>
<dbReference type="InterPro" id="IPR036278">
    <property type="entry name" value="Sialidase_sf"/>
</dbReference>
<evidence type="ECO:0000313" key="9">
    <source>
        <dbReference type="Proteomes" id="UP000070646"/>
    </source>
</evidence>
<dbReference type="PATRIC" id="fig|1502.174.peg.1973"/>
<dbReference type="Pfam" id="PF13385">
    <property type="entry name" value="Laminin_G_3"/>
    <property type="match status" value="1"/>
</dbReference>
<dbReference type="Pfam" id="PF22680">
    <property type="entry name" value="Glyco_hydro_123_N_2"/>
    <property type="match status" value="1"/>
</dbReference>
<dbReference type="InterPro" id="IPR008979">
    <property type="entry name" value="Galactose-bd-like_sf"/>
</dbReference>
<dbReference type="InterPro" id="IPR013320">
    <property type="entry name" value="ConA-like_dom_sf"/>
</dbReference>
<gene>
    <name evidence="8" type="ORF">HMPREF3222_01959</name>
</gene>
<accession>A0A133N3T2</accession>
<dbReference type="Pfam" id="PF13088">
    <property type="entry name" value="BNR_2"/>
    <property type="match status" value="1"/>
</dbReference>
<dbReference type="PROSITE" id="PS50025">
    <property type="entry name" value="LAM_G_DOMAIN"/>
    <property type="match status" value="1"/>
</dbReference>
<dbReference type="Gene3D" id="1.20.1270.90">
    <property type="entry name" value="AF1782-like"/>
    <property type="match status" value="1"/>
</dbReference>
<evidence type="ECO:0000313" key="8">
    <source>
        <dbReference type="EMBL" id="KXA10969.1"/>
    </source>
</evidence>
<name>A0A133N3T2_CLOPF</name>
<feature type="compositionally biased region" description="Basic and acidic residues" evidence="3">
    <location>
        <begin position="1576"/>
        <end position="1590"/>
    </location>
</feature>
<dbReference type="GO" id="GO:0004553">
    <property type="term" value="F:hydrolase activity, hydrolyzing O-glycosyl compounds"/>
    <property type="evidence" value="ECO:0007669"/>
    <property type="project" value="InterPro"/>
</dbReference>
<dbReference type="InterPro" id="IPR025150">
    <property type="entry name" value="GH123_cat"/>
</dbReference>
<dbReference type="InterPro" id="IPR011040">
    <property type="entry name" value="Sialidase"/>
</dbReference>
<comment type="caution">
    <text evidence="8">The sequence shown here is derived from an EMBL/GenBank/DDBJ whole genome shotgun (WGS) entry which is preliminary data.</text>
</comment>
<keyword evidence="2" id="KW-0378">Hydrolase</keyword>
<dbReference type="EMBL" id="LRPU01000094">
    <property type="protein sequence ID" value="KXA10969.1"/>
    <property type="molecule type" value="Genomic_DNA"/>
</dbReference>
<evidence type="ECO:0000256" key="4">
    <source>
        <dbReference type="SAM" id="SignalP"/>
    </source>
</evidence>
<sequence>MGLRKNLKKISKCLGVVMAVNLFSTSVLASTFDKGNLEYTGKKHINYILSYSVKEDFSNDSKEYIDISKDINKVESLKEMTIVVKFKTNVNNGAKTLFSISDSRDTSSELALTLTDGKLNAHIRENDKFLCNIKSINQYGDNSWHIGIMSLGDSGVKLYVDGNEVASSEEPVNVNMVTELNSMNIGRNLDNKSEGEWYFDGNIDYLDIYDKYLSLEEVKELSKQEVKIGYDIPFVDLSKDNDRQVLVDKEENVYLGHPSTVLMDDKKTMYAVYPKGHGVGPVVLKKSEDAGLTWSDRLETPVSWNNSEETPVIYKIKKPDGTSRIEMISGVPRSEEKGFRTAYSDDEGKTWSEFKHHFPTGKYAGIVAHASLTQLKDQNGDMDNKWMGIFHDFSYNNWKTYLSFDENGEEVWTEPVRLLEEHNSIEKAAQLCEIEVLRSPDGNQLALIARSQAKKNNSMIAFSNDEGETWTEPVELQGALMGERHQATYDPISGRLLITFREIIRDPKGTGDKNEWVAGDWVAWVGTYDDLVHNREGEYRIRLMEDFTPTEKSGDCGYAGNEVLDDGTFVLTSYGYWEEGYNKPYIKNLRLNLNEIDEIVENRVGPKATDIKAITKDGVYGVGDSIEIEVNFDKEVYVKGNPKIALNVGKESEGLAEYTSGSGSNKLIFKYIVSVGDNSKNLDNASNIRLNGGSIKDKDGTDCDITLSEGLLAKTSNIILDPNKIQSIYEFSKGFSNEQGQGNWYYKEFSNGEYKDMNYNSNLDGGIWQGTHEWSRIYKPSSMHPGTNQNAVLAFKAPRDGDILIGGNVRKLLTGGNGVNIRVMQNKDKIWPESKEWKKLNFNDTSGYNLDVITTVKEGDFIYFELNGIENNIGQDNTYWNPVITYVDPNIESTLNGFVASKDKHYFKEDYENIITESSSKELNLTSWKGEKLNSQLVLWTEFKEMKGVKLEVSDFIKENGYTIDSSDSNINFIEYVRADNKLIPDILDINEEEIIERRSIQPLWFSLDVPEEAESGLYIGTIKAKAESGEEVIFDVNLEVLDMSLPKPEDWTFHLDMWQNPYSVARYFDVPLWSEEHMNYLKPHLTRLKDAGQKVITTTIVKDPWNGQTYDPYGSMVKWTKRSNGAFEFNFDDFDKYVELCMEIGIDDQINCYSMVPWDNRVYYYDETQGKEVYEKLNPGSDTWNAYWGQFIEAFVSHLKSKGWENMTYIAMDERPANVMNPVFELLKDTPLKISGAMNYGSVNQISDKVSDMSVAVREVHNEEEFANFARERREKGQNTTLYLATGDYPNFFTYSNPAESAWVGWYSAKTDIDGFLRWSFDNWVENPLETTDHTRFESGDCFIVYPERSSVRFERFREGIQDNEKLRSILKNYPEWKVEVDNILENLDRGHKIGDGVDFGYEVNEAKKSLESITRKIINGEKPSKPNTKLISNVNGSVEIGEEFVYGLTIDKAVDIKNLNILLTYDNDVLDLMGELVGTNGFKIVSSEEKEPGKISVKLEFSEENKGFNGSGKILEGKFIPKKKIESTNIIIENINILSGIHGEDILDNISSTLKVIPKNLALNKPSTASSNEPSREANKGNDGDESSRWCASSGNSNQWWQVDLGDIYDIEGISVKWEKEAAYGFSILVSEDGQSWKEVYNNSDNLVSKQLSEINLEENNVRYVKLQINTLPSNNIWASFFELKIFGEKSAFESVKKELDILINEGKNKVENSVEGFEIGNYHKGSKKVLLESLNGAEDIYNNSSDSQEILNSIDSLKNALELFNKRIIDEYTGDINEDKKLDLGDLAIASKYLGTVDNSNNLSIKSDLNLDGEVNNYDIEFISYKILN</sequence>
<dbReference type="InterPro" id="IPR016134">
    <property type="entry name" value="Dockerin_dom"/>
</dbReference>
<feature type="domain" description="Dockerin" evidence="7">
    <location>
        <begin position="1772"/>
        <end position="1832"/>
    </location>
</feature>
<dbReference type="InterPro" id="IPR002105">
    <property type="entry name" value="Dockerin_1_rpt"/>
</dbReference>
<evidence type="ECO:0000259" key="7">
    <source>
        <dbReference type="PROSITE" id="PS51766"/>
    </source>
</evidence>
<dbReference type="Gene3D" id="2.60.120.260">
    <property type="entry name" value="Galactose-binding domain-like"/>
    <property type="match status" value="1"/>
</dbReference>
<evidence type="ECO:0000256" key="1">
    <source>
        <dbReference type="ARBA" id="ARBA00022536"/>
    </source>
</evidence>
<dbReference type="InterPro" id="IPR000421">
    <property type="entry name" value="FA58C"/>
</dbReference>
<dbReference type="InterPro" id="IPR053850">
    <property type="entry name" value="Glyco_hydro_123_N_2"/>
</dbReference>
<dbReference type="SUPFAM" id="SSF50939">
    <property type="entry name" value="Sialidases"/>
    <property type="match status" value="1"/>
</dbReference>
<feature type="signal peptide" evidence="4">
    <location>
        <begin position="1"/>
        <end position="29"/>
    </location>
</feature>
<reference evidence="8 9" key="1">
    <citation type="submission" date="2016-01" db="EMBL/GenBank/DDBJ databases">
        <authorList>
            <person name="Oliw E.H."/>
        </authorList>
    </citation>
    <scope>NUCLEOTIDE SEQUENCE [LARGE SCALE GENOMIC DNA]</scope>
    <source>
        <strain evidence="8 9">MJR7757A</strain>
    </source>
</reference>
<dbReference type="SUPFAM" id="SSF49384">
    <property type="entry name" value="Carbohydrate-binding domain"/>
    <property type="match status" value="1"/>
</dbReference>
<evidence type="ECO:0000259" key="6">
    <source>
        <dbReference type="PROSITE" id="PS50025"/>
    </source>
</evidence>
<dbReference type="RefSeq" id="WP_081092175.1">
    <property type="nucleotide sequence ID" value="NZ_KQ956234.1"/>
</dbReference>
<dbReference type="SUPFAM" id="SSF63446">
    <property type="entry name" value="Type I dockerin domain"/>
    <property type="match status" value="1"/>
</dbReference>
<dbReference type="CDD" id="cd08547">
    <property type="entry name" value="Type_II_cohesin"/>
    <property type="match status" value="1"/>
</dbReference>
<dbReference type="SUPFAM" id="SSF49899">
    <property type="entry name" value="Concanavalin A-like lectins/glucanases"/>
    <property type="match status" value="1"/>
</dbReference>
<dbReference type="InterPro" id="IPR036439">
    <property type="entry name" value="Dockerin_dom_sf"/>
</dbReference>
<proteinExistence type="predicted"/>
<feature type="domain" description="F5/8 type C" evidence="5">
    <location>
        <begin position="1551"/>
        <end position="1691"/>
    </location>
</feature>
<feature type="domain" description="Laminin G" evidence="6">
    <location>
        <begin position="54"/>
        <end position="230"/>
    </location>
</feature>
<keyword evidence="1" id="KW-0245">EGF-like domain</keyword>
<dbReference type="CDD" id="cd15482">
    <property type="entry name" value="Sialidase_non-viral"/>
    <property type="match status" value="1"/>
</dbReference>
<evidence type="ECO:0000256" key="3">
    <source>
        <dbReference type="SAM" id="MobiDB-lite"/>
    </source>
</evidence>
<dbReference type="Pfam" id="PF00404">
    <property type="entry name" value="Dockerin_1"/>
    <property type="match status" value="1"/>
</dbReference>
<dbReference type="Gene3D" id="1.10.1330.10">
    <property type="entry name" value="Dockerin domain"/>
    <property type="match status" value="1"/>
</dbReference>
<dbReference type="Gene3D" id="2.60.40.680">
    <property type="match status" value="1"/>
</dbReference>
<dbReference type="PROSITE" id="PS50022">
    <property type="entry name" value="FA58C_3"/>
    <property type="match status" value="1"/>
</dbReference>
<feature type="region of interest" description="Disordered" evidence="3">
    <location>
        <begin position="1567"/>
        <end position="1597"/>
    </location>
</feature>
<dbReference type="GO" id="GO:0000272">
    <property type="term" value="P:polysaccharide catabolic process"/>
    <property type="evidence" value="ECO:0007669"/>
    <property type="project" value="InterPro"/>
</dbReference>
<dbReference type="InterPro" id="IPR001791">
    <property type="entry name" value="Laminin_G"/>
</dbReference>
<keyword evidence="4" id="KW-0732">Signal</keyword>
<dbReference type="Pfam" id="PF13320">
    <property type="entry name" value="GH123_cat"/>
    <property type="match status" value="1"/>
</dbReference>